<dbReference type="Proteomes" id="UP000002279">
    <property type="component" value="Chromosome X5"/>
</dbReference>
<dbReference type="InterPro" id="IPR001611">
    <property type="entry name" value="Leu-rich_rpt"/>
</dbReference>
<proteinExistence type="predicted"/>
<evidence type="ECO:0000259" key="5">
    <source>
        <dbReference type="SMART" id="SM00082"/>
    </source>
</evidence>
<name>F6SEP0_ORNAN</name>
<dbReference type="GO" id="GO:1901224">
    <property type="term" value="P:positive regulation of non-canonical NF-kappaB signal transduction"/>
    <property type="evidence" value="ECO:0000318"/>
    <property type="project" value="GO_Central"/>
</dbReference>
<dbReference type="OMA" id="EVKCNFT"/>
<evidence type="ECO:0000256" key="1">
    <source>
        <dbReference type="ARBA" id="ARBA00022614"/>
    </source>
</evidence>
<keyword evidence="7" id="KW-1185">Reference proteome</keyword>
<dbReference type="Gene3D" id="3.80.10.10">
    <property type="entry name" value="Ribonuclease Inhibitor"/>
    <property type="match status" value="1"/>
</dbReference>
<dbReference type="GO" id="GO:0005886">
    <property type="term" value="C:plasma membrane"/>
    <property type="evidence" value="ECO:0000318"/>
    <property type="project" value="GO_Central"/>
</dbReference>
<dbReference type="InParanoid" id="F6SEP0"/>
<dbReference type="GeneTree" id="ENSGT00940000161278"/>
<reference evidence="6 7" key="1">
    <citation type="journal article" date="2008" name="Nature">
        <title>Genome analysis of the platypus reveals unique signatures of evolution.</title>
        <authorList>
            <person name="Warren W.C."/>
            <person name="Hillier L.W."/>
            <person name="Marshall Graves J.A."/>
            <person name="Birney E."/>
            <person name="Ponting C.P."/>
            <person name="Grutzner F."/>
            <person name="Belov K."/>
            <person name="Miller W."/>
            <person name="Clarke L."/>
            <person name="Chinwalla A.T."/>
            <person name="Yang S.P."/>
            <person name="Heger A."/>
            <person name="Locke D.P."/>
            <person name="Miethke P."/>
            <person name="Waters P.D."/>
            <person name="Veyrunes F."/>
            <person name="Fulton L."/>
            <person name="Fulton B."/>
            <person name="Graves T."/>
            <person name="Wallis J."/>
            <person name="Puente X.S."/>
            <person name="Lopez-Otin C."/>
            <person name="Ordonez G.R."/>
            <person name="Eichler E.E."/>
            <person name="Chen L."/>
            <person name="Cheng Z."/>
            <person name="Deakin J.E."/>
            <person name="Alsop A."/>
            <person name="Thompson K."/>
            <person name="Kirby P."/>
            <person name="Papenfuss A.T."/>
            <person name="Wakefield M.J."/>
            <person name="Olender T."/>
            <person name="Lancet D."/>
            <person name="Huttley G.A."/>
            <person name="Smit A.F."/>
            <person name="Pask A."/>
            <person name="Temple-Smith P."/>
            <person name="Batzer M.A."/>
            <person name="Walker J.A."/>
            <person name="Konkel M.K."/>
            <person name="Harris R.S."/>
            <person name="Whittington C.M."/>
            <person name="Wong E.S."/>
            <person name="Gemmell N.J."/>
            <person name="Buschiazzo E."/>
            <person name="Vargas Jentzsch I.M."/>
            <person name="Merkel A."/>
            <person name="Schmitz J."/>
            <person name="Zemann A."/>
            <person name="Churakov G."/>
            <person name="Kriegs J.O."/>
            <person name="Brosius J."/>
            <person name="Murchison E.P."/>
            <person name="Sachidanandam R."/>
            <person name="Smith C."/>
            <person name="Hannon G.J."/>
            <person name="Tsend-Ayush E."/>
            <person name="McMillan D."/>
            <person name="Attenborough R."/>
            <person name="Rens W."/>
            <person name="Ferguson-Smith M."/>
            <person name="Lefevre C.M."/>
            <person name="Sharp J.A."/>
            <person name="Nicholas K.R."/>
            <person name="Ray D.A."/>
            <person name="Kube M."/>
            <person name="Reinhardt R."/>
            <person name="Pringle T.H."/>
            <person name="Taylor J."/>
            <person name="Jones R.C."/>
            <person name="Nixon B."/>
            <person name="Dacheux J.L."/>
            <person name="Niwa H."/>
            <person name="Sekita Y."/>
            <person name="Huang X."/>
            <person name="Stark A."/>
            <person name="Kheradpour P."/>
            <person name="Kellis M."/>
            <person name="Flicek P."/>
            <person name="Chen Y."/>
            <person name="Webber C."/>
            <person name="Hardison R."/>
            <person name="Nelson J."/>
            <person name="Hallsworth-Pepin K."/>
            <person name="Delehaunty K."/>
            <person name="Markovic C."/>
            <person name="Minx P."/>
            <person name="Feng Y."/>
            <person name="Kremitzki C."/>
            <person name="Mitreva M."/>
            <person name="Glasscock J."/>
            <person name="Wylie T."/>
            <person name="Wohldmann P."/>
            <person name="Thiru P."/>
            <person name="Nhan M.N."/>
            <person name="Pohl C.S."/>
            <person name="Smith S.M."/>
            <person name="Hou S."/>
            <person name="Nefedov M."/>
            <person name="de Jong P.J."/>
            <person name="Renfree M.B."/>
            <person name="Mardis E.R."/>
            <person name="Wilson R.K."/>
        </authorList>
    </citation>
    <scope>NUCLEOTIDE SEQUENCE [LARGE SCALE GENOMIC DNA]</scope>
    <source>
        <strain evidence="6 7">Glennie</strain>
    </source>
</reference>
<dbReference type="FunFam" id="3.80.10.10:FF:001693">
    <property type="entry name" value="ELRR (Extracellular Leucine-Rich Repeat) ONly"/>
    <property type="match status" value="1"/>
</dbReference>
<evidence type="ECO:0000313" key="6">
    <source>
        <dbReference type="Ensembl" id="ENSOANP00000028748.3"/>
    </source>
</evidence>
<dbReference type="SUPFAM" id="SSF52058">
    <property type="entry name" value="L domain-like"/>
    <property type="match status" value="1"/>
</dbReference>
<dbReference type="GO" id="GO:0038023">
    <property type="term" value="F:signaling receptor activity"/>
    <property type="evidence" value="ECO:0000318"/>
    <property type="project" value="GO_Central"/>
</dbReference>
<gene>
    <name evidence="6" type="primary">LRRC19</name>
</gene>
<feature type="transmembrane region" description="Helical" evidence="4">
    <location>
        <begin position="246"/>
        <end position="267"/>
    </location>
</feature>
<evidence type="ECO:0000256" key="3">
    <source>
        <dbReference type="ARBA" id="ARBA00022737"/>
    </source>
</evidence>
<dbReference type="STRING" id="9258.ENSOANP00000028748"/>
<dbReference type="Pfam" id="PF13855">
    <property type="entry name" value="LRR_8"/>
    <property type="match status" value="1"/>
</dbReference>
<keyword evidence="4" id="KW-0812">Transmembrane</keyword>
<dbReference type="eggNOG" id="KOG0619">
    <property type="taxonomic scope" value="Eukaryota"/>
</dbReference>
<dbReference type="PANTHER" id="PTHR31450">
    <property type="entry name" value="LEUCINE-RICH REPEAT-CONTAINING PROTEIN 19 LRRC19 FAMILY MEMBER"/>
    <property type="match status" value="1"/>
</dbReference>
<dbReference type="SMART" id="SM00082">
    <property type="entry name" value="LRRCT"/>
    <property type="match status" value="1"/>
</dbReference>
<dbReference type="InterPro" id="IPR000483">
    <property type="entry name" value="Cys-rich_flank_reg_C"/>
</dbReference>
<feature type="domain" description="LRRCT" evidence="5">
    <location>
        <begin position="167"/>
        <end position="215"/>
    </location>
</feature>
<dbReference type="PANTHER" id="PTHR31450:SF4">
    <property type="entry name" value="LEUCINE-RICH REPEAT-CONTAINING PROTEIN 19"/>
    <property type="match status" value="1"/>
</dbReference>
<evidence type="ECO:0000256" key="4">
    <source>
        <dbReference type="SAM" id="Phobius"/>
    </source>
</evidence>
<dbReference type="InterPro" id="IPR003591">
    <property type="entry name" value="Leu-rich_rpt_typical-subtyp"/>
</dbReference>
<keyword evidence="1" id="KW-0433">Leucine-rich repeat</keyword>
<reference evidence="6" key="3">
    <citation type="submission" date="2025-09" db="UniProtKB">
        <authorList>
            <consortium name="Ensembl"/>
        </authorList>
    </citation>
    <scope>IDENTIFICATION</scope>
    <source>
        <strain evidence="6">Glennie</strain>
    </source>
</reference>
<dbReference type="AlphaFoldDB" id="F6SEP0"/>
<sequence>SLPHLARRWSLVTLERAVSQTDGKFTEKHSSVPTDCNKNITTLCLSNHHVTLNATDIKILQTYIFLNELYLNDNKIVILRNNSFSTLSHLEILNLANNSIYLIEWAAFTGLNNLKQLYLCQNKISQVEPGTFASLTSLVTLHLEENILSYLDVQMPLGLKTITLNGNPWNCSCSLFDFQNWLISSNVTLENENITMCRNQRLLKNYSIKKVLECPLGSSSAFATINFNDTKNHSKNSEPERLGKSWAFLVGVVVVVLTTSLLIFIAIKCPMWYNFLLSYNHQRLKENDPEIPEEDFTAHFNSLPQTQDGETIVIFEQIHSFVENDDGFIEDKYIDTHELHEEN</sequence>
<keyword evidence="4" id="KW-0472">Membrane</keyword>
<keyword evidence="2" id="KW-0732">Signal</keyword>
<reference evidence="6" key="2">
    <citation type="submission" date="2025-08" db="UniProtKB">
        <authorList>
            <consortium name="Ensembl"/>
        </authorList>
    </citation>
    <scope>IDENTIFICATION</scope>
    <source>
        <strain evidence="6">Glennie</strain>
    </source>
</reference>
<dbReference type="FunCoup" id="F6SEP0">
    <property type="interactions" value="58"/>
</dbReference>
<dbReference type="InterPro" id="IPR032675">
    <property type="entry name" value="LRR_dom_sf"/>
</dbReference>
<accession>F6SEP0</accession>
<dbReference type="SMART" id="SM00369">
    <property type="entry name" value="LRR_TYP"/>
    <property type="match status" value="4"/>
</dbReference>
<dbReference type="GO" id="GO:0002224">
    <property type="term" value="P:toll-like receptor signaling pathway"/>
    <property type="evidence" value="ECO:0000318"/>
    <property type="project" value="GO_Central"/>
</dbReference>
<dbReference type="Ensembl" id="ENSOANT00000032544.3">
    <property type="protein sequence ID" value="ENSOANP00000028748.3"/>
    <property type="gene ID" value="ENSOANG00000022516.3"/>
</dbReference>
<evidence type="ECO:0000313" key="7">
    <source>
        <dbReference type="Proteomes" id="UP000002279"/>
    </source>
</evidence>
<keyword evidence="3" id="KW-0677">Repeat</keyword>
<protein>
    <submittedName>
        <fullName evidence="6">Leucine rich repeat containing 19</fullName>
    </submittedName>
</protein>
<evidence type="ECO:0000256" key="2">
    <source>
        <dbReference type="ARBA" id="ARBA00022729"/>
    </source>
</evidence>
<organism evidence="6 7">
    <name type="scientific">Ornithorhynchus anatinus</name>
    <name type="common">Duckbill platypus</name>
    <dbReference type="NCBI Taxonomy" id="9258"/>
    <lineage>
        <taxon>Eukaryota</taxon>
        <taxon>Metazoa</taxon>
        <taxon>Chordata</taxon>
        <taxon>Craniata</taxon>
        <taxon>Vertebrata</taxon>
        <taxon>Euteleostomi</taxon>
        <taxon>Mammalia</taxon>
        <taxon>Monotremata</taxon>
        <taxon>Ornithorhynchidae</taxon>
        <taxon>Ornithorhynchus</taxon>
    </lineage>
</organism>
<dbReference type="Pfam" id="PF15176">
    <property type="entry name" value="LRR19-TM"/>
    <property type="match status" value="1"/>
</dbReference>
<dbReference type="Bgee" id="ENSOANG00000022516">
    <property type="expression patterns" value="Expressed in adult mammalian kidney and 1 other cell type or tissue"/>
</dbReference>
<keyword evidence="4" id="KW-1133">Transmembrane helix</keyword>
<dbReference type="HOGENOM" id="CLU_063696_1_0_1"/>